<evidence type="ECO:0000256" key="1">
    <source>
        <dbReference type="ARBA" id="ARBA00004651"/>
    </source>
</evidence>
<feature type="transmembrane region" description="Helical" evidence="9">
    <location>
        <begin position="12"/>
        <end position="29"/>
    </location>
</feature>
<evidence type="ECO:0000313" key="12">
    <source>
        <dbReference type="Proteomes" id="UP000247540"/>
    </source>
</evidence>
<evidence type="ECO:0000256" key="4">
    <source>
        <dbReference type="ARBA" id="ARBA00022692"/>
    </source>
</evidence>
<feature type="region of interest" description="Disordered" evidence="8">
    <location>
        <begin position="563"/>
        <end position="588"/>
    </location>
</feature>
<feature type="transmembrane region" description="Helical" evidence="9">
    <location>
        <begin position="41"/>
        <end position="60"/>
    </location>
</feature>
<evidence type="ECO:0000256" key="6">
    <source>
        <dbReference type="ARBA" id="ARBA00023136"/>
    </source>
</evidence>
<keyword evidence="6 9" id="KW-0472">Membrane</keyword>
<dbReference type="PANTHER" id="PTHR42703">
    <property type="entry name" value="NADH DEHYDROGENASE"/>
    <property type="match status" value="1"/>
</dbReference>
<dbReference type="OrthoDB" id="9768329at2"/>
<feature type="transmembrane region" description="Helical" evidence="9">
    <location>
        <begin position="408"/>
        <end position="430"/>
    </location>
</feature>
<dbReference type="NCBIfam" id="NF009309">
    <property type="entry name" value="PRK12666.1"/>
    <property type="match status" value="1"/>
</dbReference>
<dbReference type="GO" id="GO:0005886">
    <property type="term" value="C:plasma membrane"/>
    <property type="evidence" value="ECO:0007669"/>
    <property type="project" value="UniProtKB-SubCell"/>
</dbReference>
<feature type="domain" description="NADH:quinone oxidoreductase/Mrp antiporter transmembrane" evidence="10">
    <location>
        <begin position="139"/>
        <end position="367"/>
    </location>
</feature>
<organism evidence="11 12">
    <name type="scientific">Xylophilus ampelinus</name>
    <dbReference type="NCBI Taxonomy" id="54067"/>
    <lineage>
        <taxon>Bacteria</taxon>
        <taxon>Pseudomonadati</taxon>
        <taxon>Pseudomonadota</taxon>
        <taxon>Betaproteobacteria</taxon>
        <taxon>Burkholderiales</taxon>
        <taxon>Xylophilus</taxon>
    </lineage>
</organism>
<comment type="caution">
    <text evidence="11">The sequence shown here is derived from an EMBL/GenBank/DDBJ whole genome shotgun (WGS) entry which is preliminary data.</text>
</comment>
<keyword evidence="4 7" id="KW-0812">Transmembrane</keyword>
<evidence type="ECO:0000259" key="10">
    <source>
        <dbReference type="Pfam" id="PF00361"/>
    </source>
</evidence>
<feature type="transmembrane region" description="Helical" evidence="9">
    <location>
        <begin position="248"/>
        <end position="269"/>
    </location>
</feature>
<dbReference type="PANTHER" id="PTHR42703:SF1">
    <property type="entry name" value="NA(+)_H(+) ANTIPORTER SUBUNIT D1"/>
    <property type="match status" value="1"/>
</dbReference>
<dbReference type="InterPro" id="IPR001750">
    <property type="entry name" value="ND/Mrp_TM"/>
</dbReference>
<feature type="transmembrane region" description="Helical" evidence="9">
    <location>
        <begin position="342"/>
        <end position="360"/>
    </location>
</feature>
<dbReference type="RefSeq" id="WP_110465767.1">
    <property type="nucleotide sequence ID" value="NZ_JAMOFZ010000012.1"/>
</dbReference>
<feature type="transmembrane region" description="Helical" evidence="9">
    <location>
        <begin position="171"/>
        <end position="195"/>
    </location>
</feature>
<gene>
    <name evidence="11" type="ORF">DFQ15_11274</name>
</gene>
<keyword evidence="12" id="KW-1185">Reference proteome</keyword>
<feature type="transmembrane region" description="Helical" evidence="9">
    <location>
        <begin position="141"/>
        <end position="159"/>
    </location>
</feature>
<evidence type="ECO:0000256" key="7">
    <source>
        <dbReference type="RuleBase" id="RU000320"/>
    </source>
</evidence>
<keyword evidence="3" id="KW-1003">Cell membrane</keyword>
<dbReference type="Pfam" id="PF00361">
    <property type="entry name" value="Proton_antipo_M"/>
    <property type="match status" value="1"/>
</dbReference>
<feature type="compositionally biased region" description="Polar residues" evidence="8">
    <location>
        <begin position="579"/>
        <end position="588"/>
    </location>
</feature>
<feature type="transmembrane region" description="Helical" evidence="9">
    <location>
        <begin position="512"/>
        <end position="532"/>
    </location>
</feature>
<dbReference type="InterPro" id="IPR050586">
    <property type="entry name" value="CPA3_Na-H_Antiporter_D"/>
</dbReference>
<dbReference type="Proteomes" id="UP000247540">
    <property type="component" value="Unassembled WGS sequence"/>
</dbReference>
<dbReference type="AlphaFoldDB" id="A0A318SGC8"/>
<protein>
    <submittedName>
        <fullName evidence="11">Multisubunit potassium/proton antiporter PhaD subunit</fullName>
    </submittedName>
</protein>
<sequence>MSRWIETSMPHVLLAPILLPMLTGALMLLAGEERRRLKLGVNLMSTGLWLVVAVGLLRWVDHHGSVGTVGVYLPGNWPAPFGIVLAIDRLSALMLVLAGMVALASILFASSRWHRAGVHFHPLFQFQLMGLAGAFLTADLFNLFVFFEIMLAASYGLLLHGSGRSRVQASLHYIAINLAASSLFLIGTAMLYGVTGTLNMADLAQRIPQVATADWGLLHAAAAVLSVAFLTKAAVWPLNFWLVPAYSAATAPVAGIFAIMSKVGIYTLLRLWSLLFSADAGESAFFGGNWLIAAGMLTLAFGAIGMLASQRLGVLAGYGVLVSSGTLLAAMGFGQSALTAGALYYMVSSTLALSALFLLVDLMERWRNDGATYAPHERADNAPFLTPDLKPLIGINLDEEQAELIGRAIPAAIAFLGLSFMACTLLLAGLPPLSGFLGKVAMLSALLNPLGLDQGITDAAGVPGIANRPGTTQWMLLALVVASGLLTLIAMSRTGIRHFWAAHGRGIPHLRIAEGFPVAALLGACILLSVFGERAMRYTADTAAGLKAPGSYISAVMQAKTVPNPKKYDSEPAAGTAPGSGTSPGATP</sequence>
<comment type="subcellular location">
    <subcellularLocation>
        <location evidence="1">Cell membrane</location>
        <topology evidence="1">Multi-pass membrane protein</topology>
    </subcellularLocation>
    <subcellularLocation>
        <location evidence="7">Membrane</location>
        <topology evidence="7">Multi-pass membrane protein</topology>
    </subcellularLocation>
</comment>
<evidence type="ECO:0000256" key="9">
    <source>
        <dbReference type="SAM" id="Phobius"/>
    </source>
</evidence>
<feature type="transmembrane region" description="Helical" evidence="9">
    <location>
        <begin position="315"/>
        <end position="336"/>
    </location>
</feature>
<comment type="similarity">
    <text evidence="2">Belongs to the CPA3 antiporters (TC 2.A.63) subunit D family.</text>
</comment>
<proteinExistence type="inferred from homology"/>
<dbReference type="EMBL" id="QJTC01000012">
    <property type="protein sequence ID" value="PYE77822.1"/>
    <property type="molecule type" value="Genomic_DNA"/>
</dbReference>
<accession>A0A318SGC8</accession>
<feature type="transmembrane region" description="Helical" evidence="9">
    <location>
        <begin position="80"/>
        <end position="109"/>
    </location>
</feature>
<evidence type="ECO:0000256" key="8">
    <source>
        <dbReference type="SAM" id="MobiDB-lite"/>
    </source>
</evidence>
<feature type="transmembrane region" description="Helical" evidence="9">
    <location>
        <begin position="474"/>
        <end position="491"/>
    </location>
</feature>
<evidence type="ECO:0000256" key="3">
    <source>
        <dbReference type="ARBA" id="ARBA00022475"/>
    </source>
</evidence>
<feature type="transmembrane region" description="Helical" evidence="9">
    <location>
        <begin position="215"/>
        <end position="236"/>
    </location>
</feature>
<reference evidence="11 12" key="1">
    <citation type="submission" date="2018-06" db="EMBL/GenBank/DDBJ databases">
        <title>Genomic Encyclopedia of Type Strains, Phase III (KMG-III): the genomes of soil and plant-associated and newly described type strains.</title>
        <authorList>
            <person name="Whitman W."/>
        </authorList>
    </citation>
    <scope>NUCLEOTIDE SEQUENCE [LARGE SCALE GENOMIC DNA]</scope>
    <source>
        <strain evidence="11 12">CECT 7646</strain>
    </source>
</reference>
<evidence type="ECO:0000256" key="2">
    <source>
        <dbReference type="ARBA" id="ARBA00005346"/>
    </source>
</evidence>
<feature type="transmembrane region" description="Helical" evidence="9">
    <location>
        <begin position="289"/>
        <end position="308"/>
    </location>
</feature>
<evidence type="ECO:0000256" key="5">
    <source>
        <dbReference type="ARBA" id="ARBA00022989"/>
    </source>
</evidence>
<keyword evidence="5 9" id="KW-1133">Transmembrane helix</keyword>
<evidence type="ECO:0000313" key="11">
    <source>
        <dbReference type="EMBL" id="PYE77822.1"/>
    </source>
</evidence>
<name>A0A318SGC8_9BURK</name>